<protein>
    <submittedName>
        <fullName evidence="3">Uncharacterized protein</fullName>
    </submittedName>
</protein>
<organism evidence="3 4">
    <name type="scientific">Microcella daejeonensis</name>
    <dbReference type="NCBI Taxonomy" id="2994971"/>
    <lineage>
        <taxon>Bacteria</taxon>
        <taxon>Bacillati</taxon>
        <taxon>Actinomycetota</taxon>
        <taxon>Actinomycetes</taxon>
        <taxon>Micrococcales</taxon>
        <taxon>Microbacteriaceae</taxon>
        <taxon>Microcella</taxon>
    </lineage>
</organism>
<dbReference type="EMBL" id="CP113089">
    <property type="protein sequence ID" value="WAB80582.1"/>
    <property type="molecule type" value="Genomic_DNA"/>
</dbReference>
<reference evidence="3" key="1">
    <citation type="submission" date="2022-11" db="EMBL/GenBank/DDBJ databases">
        <title>Description of Microcella daejonensis nov. sp, isolated from riverside soil.</title>
        <authorList>
            <person name="Molina K.M."/>
            <person name="Kim S.B."/>
        </authorList>
    </citation>
    <scope>NUCLEOTIDE SEQUENCE</scope>
    <source>
        <strain evidence="3">MMS21-STM12</strain>
    </source>
</reference>
<evidence type="ECO:0000256" key="2">
    <source>
        <dbReference type="SAM" id="Phobius"/>
    </source>
</evidence>
<keyword evidence="2" id="KW-1133">Transmembrane helix</keyword>
<keyword evidence="2" id="KW-0472">Membrane</keyword>
<dbReference type="AlphaFoldDB" id="A0A9E8MK70"/>
<dbReference type="KEGG" id="mdb:OVN18_08365"/>
<dbReference type="Proteomes" id="UP001164706">
    <property type="component" value="Chromosome"/>
</dbReference>
<keyword evidence="2" id="KW-0812">Transmembrane</keyword>
<evidence type="ECO:0000313" key="4">
    <source>
        <dbReference type="Proteomes" id="UP001164706"/>
    </source>
</evidence>
<evidence type="ECO:0000313" key="3">
    <source>
        <dbReference type="EMBL" id="WAB80582.1"/>
    </source>
</evidence>
<feature type="region of interest" description="Disordered" evidence="1">
    <location>
        <begin position="368"/>
        <end position="391"/>
    </location>
</feature>
<feature type="transmembrane region" description="Helical" evidence="2">
    <location>
        <begin position="109"/>
        <end position="128"/>
    </location>
</feature>
<dbReference type="RefSeq" id="WP_267780254.1">
    <property type="nucleotide sequence ID" value="NZ_CP113089.1"/>
</dbReference>
<feature type="transmembrane region" description="Helical" evidence="2">
    <location>
        <begin position="80"/>
        <end position="103"/>
    </location>
</feature>
<feature type="transmembrane region" description="Helical" evidence="2">
    <location>
        <begin position="51"/>
        <end position="68"/>
    </location>
</feature>
<evidence type="ECO:0000256" key="1">
    <source>
        <dbReference type="SAM" id="MobiDB-lite"/>
    </source>
</evidence>
<sequence>MSGWWQRSALEVDTLSWLTTSIVVAWVSSLILVHGTVSITLGGQAGPAPELQVLAIVVMASSALLIHGRATTNGPRIASTLSIGVFVLVAAAVAISAVGYAGSPVTAELWWAPLGAALVLMSISPVVPGRVYVPGAIGVIVVTAVASAVVAVAAASPTPVADAVIATSTVVFALIGGSVLTSTLVLGVEGWRADRRTTAELLEDSERVLSVIDEVTDQRLSSEVMVFLQGLADRGIVTDADRERAGMLAERLRGDLVQRDQQNWLTSLIAGRAVRVDDPERLAEIITVEQRGALIALLDGLFSDPQAGVRSARLALARRPEGTVAVALTIDLSLPEGRRTSVLAPYYLTVKSVVPRVEWRNGESLHVAFDAEPSEPATGPTTSTPADRPRR</sequence>
<feature type="transmembrane region" description="Helical" evidence="2">
    <location>
        <begin position="163"/>
        <end position="186"/>
    </location>
</feature>
<keyword evidence="4" id="KW-1185">Reference proteome</keyword>
<accession>A0A9E8MK70</accession>
<feature type="transmembrane region" description="Helical" evidence="2">
    <location>
        <begin position="135"/>
        <end position="157"/>
    </location>
</feature>
<name>A0A9E8MK70_9MICO</name>
<proteinExistence type="predicted"/>
<gene>
    <name evidence="3" type="ORF">OVN18_08365</name>
</gene>